<dbReference type="SUPFAM" id="SSF54518">
    <property type="entry name" value="Tubby C-terminal domain-like"/>
    <property type="match status" value="1"/>
</dbReference>
<accession>A0AAW2QRD6</accession>
<evidence type="ECO:0000313" key="3">
    <source>
        <dbReference type="EMBL" id="KAL0370572.1"/>
    </source>
</evidence>
<dbReference type="PRINTS" id="PR01573">
    <property type="entry name" value="SUPERTUBBY"/>
</dbReference>
<protein>
    <submittedName>
        <fullName evidence="3">Tubby-like F-box protein 3</fullName>
    </submittedName>
</protein>
<proteinExistence type="inferred from homology"/>
<evidence type="ECO:0000259" key="2">
    <source>
        <dbReference type="Pfam" id="PF01167"/>
    </source>
</evidence>
<name>A0AAW2QRD6_9LAMI</name>
<reference evidence="3" key="2">
    <citation type="journal article" date="2024" name="Plant">
        <title>Genomic evolution and insights into agronomic trait innovations of Sesamum species.</title>
        <authorList>
            <person name="Miao H."/>
            <person name="Wang L."/>
            <person name="Qu L."/>
            <person name="Liu H."/>
            <person name="Sun Y."/>
            <person name="Le M."/>
            <person name="Wang Q."/>
            <person name="Wei S."/>
            <person name="Zheng Y."/>
            <person name="Lin W."/>
            <person name="Duan Y."/>
            <person name="Cao H."/>
            <person name="Xiong S."/>
            <person name="Wang X."/>
            <person name="Wei L."/>
            <person name="Li C."/>
            <person name="Ma Q."/>
            <person name="Ju M."/>
            <person name="Zhao R."/>
            <person name="Li G."/>
            <person name="Mu C."/>
            <person name="Tian Q."/>
            <person name="Mei H."/>
            <person name="Zhang T."/>
            <person name="Gao T."/>
            <person name="Zhang H."/>
        </authorList>
    </citation>
    <scope>NUCLEOTIDE SEQUENCE</scope>
    <source>
        <strain evidence="3">G01</strain>
    </source>
</reference>
<dbReference type="Gene3D" id="3.20.90.10">
    <property type="entry name" value="Tubby Protein, Chain A"/>
    <property type="match status" value="1"/>
</dbReference>
<evidence type="ECO:0000256" key="1">
    <source>
        <dbReference type="ARBA" id="ARBA00007129"/>
    </source>
</evidence>
<sequence>MKGEFGSISRKGFEGRFGYGMRSRSHRVVEDCSVTVVDALRQSCWANMPSELLRDVLMRIEESECSWPQRKNVVACAGLYRLCSWLLPLPGPRDTLIQCFIKRNRGNQTYNLYLNLSQASNDDGKFLLAARRCRRPTYTDYIISLNADDVSKGSNNYIGKLRSNFLGTKFTIYDAQPPNAGAKVTKSRSTRIVGMRQVSPRGPRRMQCIMDTIPTSAIEPEGVAPTQTEFLPGNFDSFPSLPFFRSKSTRTDSFRSGPLLTPKDEMLVLKNKAPRWHEQLQCWCLNFNGRVTVASVKNFQLVASLENGAGGQEQENVILQFGKVGKDIFTMDYQYRSLLSRHLPFVLAALTPKLHVNDIRYWKARQQNRSPKSQDSALAIAAHATAFECFGILSS</sequence>
<gene>
    <name evidence="3" type="ORF">Sangu_0375300</name>
</gene>
<feature type="domain" description="Tubby C-terminal" evidence="2">
    <location>
        <begin position="90"/>
        <end position="335"/>
    </location>
</feature>
<dbReference type="PANTHER" id="PTHR16517:SF119">
    <property type="entry name" value="TUBBY-LIKE F-BOX PROTEIN 3"/>
    <property type="match status" value="1"/>
</dbReference>
<dbReference type="InterPro" id="IPR000007">
    <property type="entry name" value="Tubby_C"/>
</dbReference>
<comment type="similarity">
    <text evidence="1">Belongs to the TUB family.</text>
</comment>
<dbReference type="PANTHER" id="PTHR16517">
    <property type="entry name" value="TUBBY-RELATED"/>
    <property type="match status" value="1"/>
</dbReference>
<organism evidence="3">
    <name type="scientific">Sesamum angustifolium</name>
    <dbReference type="NCBI Taxonomy" id="2727405"/>
    <lineage>
        <taxon>Eukaryota</taxon>
        <taxon>Viridiplantae</taxon>
        <taxon>Streptophyta</taxon>
        <taxon>Embryophyta</taxon>
        <taxon>Tracheophyta</taxon>
        <taxon>Spermatophyta</taxon>
        <taxon>Magnoliopsida</taxon>
        <taxon>eudicotyledons</taxon>
        <taxon>Gunneridae</taxon>
        <taxon>Pentapetalae</taxon>
        <taxon>asterids</taxon>
        <taxon>lamiids</taxon>
        <taxon>Lamiales</taxon>
        <taxon>Pedaliaceae</taxon>
        <taxon>Sesamum</taxon>
    </lineage>
</organism>
<reference evidence="3" key="1">
    <citation type="submission" date="2020-06" db="EMBL/GenBank/DDBJ databases">
        <authorList>
            <person name="Li T."/>
            <person name="Hu X."/>
            <person name="Zhang T."/>
            <person name="Song X."/>
            <person name="Zhang H."/>
            <person name="Dai N."/>
            <person name="Sheng W."/>
            <person name="Hou X."/>
            <person name="Wei L."/>
        </authorList>
    </citation>
    <scope>NUCLEOTIDE SEQUENCE</scope>
    <source>
        <strain evidence="3">G01</strain>
        <tissue evidence="3">Leaf</tissue>
    </source>
</reference>
<dbReference type="InterPro" id="IPR025659">
    <property type="entry name" value="Tubby-like_C"/>
</dbReference>
<comment type="caution">
    <text evidence="3">The sequence shown here is derived from an EMBL/GenBank/DDBJ whole genome shotgun (WGS) entry which is preliminary data.</text>
</comment>
<dbReference type="EMBL" id="JACGWK010000002">
    <property type="protein sequence ID" value="KAL0370572.1"/>
    <property type="molecule type" value="Genomic_DNA"/>
</dbReference>
<dbReference type="Pfam" id="PF01167">
    <property type="entry name" value="Tub"/>
    <property type="match status" value="1"/>
</dbReference>
<dbReference type="AlphaFoldDB" id="A0AAW2QRD6"/>